<dbReference type="InterPro" id="IPR039422">
    <property type="entry name" value="MarR/SlyA-like"/>
</dbReference>
<dbReference type="InterPro" id="IPR036388">
    <property type="entry name" value="WH-like_DNA-bd_sf"/>
</dbReference>
<dbReference type="InterPro" id="IPR011991">
    <property type="entry name" value="ArsR-like_HTH"/>
</dbReference>
<reference evidence="5 6" key="1">
    <citation type="journal article" date="2015" name="Genome Announc.">
        <title>Expanding the biotechnology potential of lactobacilli through comparative genomics of 213 strains and associated genera.</title>
        <authorList>
            <person name="Sun Z."/>
            <person name="Harris H.M."/>
            <person name="McCann A."/>
            <person name="Guo C."/>
            <person name="Argimon S."/>
            <person name="Zhang W."/>
            <person name="Yang X."/>
            <person name="Jeffery I.B."/>
            <person name="Cooney J.C."/>
            <person name="Kagawa T.F."/>
            <person name="Liu W."/>
            <person name="Song Y."/>
            <person name="Salvetti E."/>
            <person name="Wrobel A."/>
            <person name="Rasinkangas P."/>
            <person name="Parkhill J."/>
            <person name="Rea M.C."/>
            <person name="O'Sullivan O."/>
            <person name="Ritari J."/>
            <person name="Douillard F.P."/>
            <person name="Paul Ross R."/>
            <person name="Yang R."/>
            <person name="Briner A.E."/>
            <person name="Felis G.E."/>
            <person name="de Vos W.M."/>
            <person name="Barrangou R."/>
            <person name="Klaenhammer T.R."/>
            <person name="Caufield P.W."/>
            <person name="Cui Y."/>
            <person name="Zhang H."/>
            <person name="O'Toole P.W."/>
        </authorList>
    </citation>
    <scope>NUCLEOTIDE SEQUENCE [LARGE SCALE GENOMIC DNA]</scope>
    <source>
        <strain evidence="5 6">DSM 12744</strain>
    </source>
</reference>
<organism evidence="5 6">
    <name type="scientific">Schleiferilactobacillus perolens DSM 12744</name>
    <dbReference type="NCBI Taxonomy" id="1423792"/>
    <lineage>
        <taxon>Bacteria</taxon>
        <taxon>Bacillati</taxon>
        <taxon>Bacillota</taxon>
        <taxon>Bacilli</taxon>
        <taxon>Lactobacillales</taxon>
        <taxon>Lactobacillaceae</taxon>
        <taxon>Schleiferilactobacillus</taxon>
    </lineage>
</organism>
<dbReference type="GO" id="GO:0003700">
    <property type="term" value="F:DNA-binding transcription factor activity"/>
    <property type="evidence" value="ECO:0007669"/>
    <property type="project" value="InterPro"/>
</dbReference>
<protein>
    <submittedName>
        <fullName evidence="5">Transcriptional regulator</fullName>
    </submittedName>
</protein>
<dbReference type="SUPFAM" id="SSF46785">
    <property type="entry name" value="Winged helix' DNA-binding domain"/>
    <property type="match status" value="1"/>
</dbReference>
<evidence type="ECO:0000259" key="4">
    <source>
        <dbReference type="PROSITE" id="PS50995"/>
    </source>
</evidence>
<dbReference type="PANTHER" id="PTHR33164">
    <property type="entry name" value="TRANSCRIPTIONAL REGULATOR, MARR FAMILY"/>
    <property type="match status" value="1"/>
</dbReference>
<evidence type="ECO:0000256" key="1">
    <source>
        <dbReference type="ARBA" id="ARBA00023015"/>
    </source>
</evidence>
<dbReference type="PANTHER" id="PTHR33164:SF43">
    <property type="entry name" value="HTH-TYPE TRANSCRIPTIONAL REPRESSOR YETL"/>
    <property type="match status" value="1"/>
</dbReference>
<keyword evidence="3" id="KW-0804">Transcription</keyword>
<keyword evidence="1" id="KW-0805">Transcription regulation</keyword>
<dbReference type="CDD" id="cd00090">
    <property type="entry name" value="HTH_ARSR"/>
    <property type="match status" value="1"/>
</dbReference>
<evidence type="ECO:0000313" key="6">
    <source>
        <dbReference type="Proteomes" id="UP000051330"/>
    </source>
</evidence>
<dbReference type="PATRIC" id="fig|1423792.3.peg.416"/>
<comment type="caution">
    <text evidence="5">The sequence shown here is derived from an EMBL/GenBank/DDBJ whole genome shotgun (WGS) entry which is preliminary data.</text>
</comment>
<dbReference type="Proteomes" id="UP000051330">
    <property type="component" value="Unassembled WGS sequence"/>
</dbReference>
<evidence type="ECO:0000256" key="3">
    <source>
        <dbReference type="ARBA" id="ARBA00023163"/>
    </source>
</evidence>
<dbReference type="Gene3D" id="1.10.10.10">
    <property type="entry name" value="Winged helix-like DNA-binding domain superfamily/Winged helix DNA-binding domain"/>
    <property type="match status" value="1"/>
</dbReference>
<name>A0A0R1N3P7_9LACO</name>
<dbReference type="Pfam" id="PF01047">
    <property type="entry name" value="MarR"/>
    <property type="match status" value="1"/>
</dbReference>
<dbReference type="EMBL" id="AZEC01000001">
    <property type="protein sequence ID" value="KRL14753.1"/>
    <property type="molecule type" value="Genomic_DNA"/>
</dbReference>
<evidence type="ECO:0000313" key="5">
    <source>
        <dbReference type="EMBL" id="KRL14753.1"/>
    </source>
</evidence>
<keyword evidence="2" id="KW-0238">DNA-binding</keyword>
<dbReference type="InterPro" id="IPR036390">
    <property type="entry name" value="WH_DNA-bd_sf"/>
</dbReference>
<dbReference type="PRINTS" id="PR00598">
    <property type="entry name" value="HTHMARR"/>
</dbReference>
<dbReference type="PROSITE" id="PS50995">
    <property type="entry name" value="HTH_MARR_2"/>
    <property type="match status" value="1"/>
</dbReference>
<sequence length="171" mass="19520">MQKGTFRGAMVSSWWEKQNQQPNQLRVLQLLVEKGELTNRDFVDALDIRPSSVSALVQKLEDAGFIERHDSPTDKRVQLIAVTDKGHQFVHTTTRFANDLPSKVFQPLSAQEQSELLRLLSKLNAGIPEDVDFQWPEGKQFDRMRAWAEHFRQGGGRDFPNGFGRGPRGFN</sequence>
<dbReference type="SMART" id="SM00347">
    <property type="entry name" value="HTH_MARR"/>
    <property type="match status" value="1"/>
</dbReference>
<dbReference type="STRING" id="1423792.FD09_GL000412"/>
<evidence type="ECO:0000256" key="2">
    <source>
        <dbReference type="ARBA" id="ARBA00023125"/>
    </source>
</evidence>
<feature type="domain" description="HTH marR-type" evidence="4">
    <location>
        <begin position="1"/>
        <end position="125"/>
    </location>
</feature>
<dbReference type="GO" id="GO:0003677">
    <property type="term" value="F:DNA binding"/>
    <property type="evidence" value="ECO:0007669"/>
    <property type="project" value="UniProtKB-KW"/>
</dbReference>
<dbReference type="PROSITE" id="PS01117">
    <property type="entry name" value="HTH_MARR_1"/>
    <property type="match status" value="1"/>
</dbReference>
<dbReference type="AlphaFoldDB" id="A0A0R1N3P7"/>
<accession>A0A0R1N3P7</accession>
<gene>
    <name evidence="5" type="ORF">FD09_GL000412</name>
</gene>
<dbReference type="InterPro" id="IPR023187">
    <property type="entry name" value="Tscrpt_reg_MarR-type_CS"/>
</dbReference>
<keyword evidence="6" id="KW-1185">Reference proteome</keyword>
<dbReference type="GO" id="GO:0006950">
    <property type="term" value="P:response to stress"/>
    <property type="evidence" value="ECO:0007669"/>
    <property type="project" value="TreeGrafter"/>
</dbReference>
<proteinExistence type="predicted"/>
<dbReference type="InterPro" id="IPR000835">
    <property type="entry name" value="HTH_MarR-typ"/>
</dbReference>